<proteinExistence type="predicted"/>
<name>A0AAV0L7K2_9ROSI</name>
<sequence>MVGYRDFLDTRNRTHGVSQTTSLFTHKEISYLPVVVKTFHYQNPQKKYEQKQSNGIGEVWNGRMI</sequence>
<protein>
    <submittedName>
        <fullName evidence="1">Uncharacterized protein</fullName>
    </submittedName>
</protein>
<keyword evidence="2" id="KW-1185">Reference proteome</keyword>
<evidence type="ECO:0000313" key="2">
    <source>
        <dbReference type="Proteomes" id="UP001154282"/>
    </source>
</evidence>
<organism evidence="1 2">
    <name type="scientific">Linum tenue</name>
    <dbReference type="NCBI Taxonomy" id="586396"/>
    <lineage>
        <taxon>Eukaryota</taxon>
        <taxon>Viridiplantae</taxon>
        <taxon>Streptophyta</taxon>
        <taxon>Embryophyta</taxon>
        <taxon>Tracheophyta</taxon>
        <taxon>Spermatophyta</taxon>
        <taxon>Magnoliopsida</taxon>
        <taxon>eudicotyledons</taxon>
        <taxon>Gunneridae</taxon>
        <taxon>Pentapetalae</taxon>
        <taxon>rosids</taxon>
        <taxon>fabids</taxon>
        <taxon>Malpighiales</taxon>
        <taxon>Linaceae</taxon>
        <taxon>Linum</taxon>
    </lineage>
</organism>
<evidence type="ECO:0000313" key="1">
    <source>
        <dbReference type="EMBL" id="CAI0429948.1"/>
    </source>
</evidence>
<gene>
    <name evidence="1" type="ORF">LITE_LOCUS22378</name>
</gene>
<dbReference type="EMBL" id="CAMGYJ010000006">
    <property type="protein sequence ID" value="CAI0429948.1"/>
    <property type="molecule type" value="Genomic_DNA"/>
</dbReference>
<accession>A0AAV0L7K2</accession>
<reference evidence="1" key="1">
    <citation type="submission" date="2022-08" db="EMBL/GenBank/DDBJ databases">
        <authorList>
            <person name="Gutierrez-Valencia J."/>
        </authorList>
    </citation>
    <scope>NUCLEOTIDE SEQUENCE</scope>
</reference>
<dbReference type="Proteomes" id="UP001154282">
    <property type="component" value="Unassembled WGS sequence"/>
</dbReference>
<comment type="caution">
    <text evidence="1">The sequence shown here is derived from an EMBL/GenBank/DDBJ whole genome shotgun (WGS) entry which is preliminary data.</text>
</comment>
<dbReference type="AlphaFoldDB" id="A0AAV0L7K2"/>